<evidence type="ECO:0000256" key="5">
    <source>
        <dbReference type="ARBA" id="ARBA00022676"/>
    </source>
</evidence>
<evidence type="ECO:0000313" key="11">
    <source>
        <dbReference type="EMBL" id="TCJ20568.1"/>
    </source>
</evidence>
<keyword evidence="6 10" id="KW-0808">Transferase</keyword>
<evidence type="ECO:0000256" key="3">
    <source>
        <dbReference type="ARBA" id="ARBA00012560"/>
    </source>
</evidence>
<dbReference type="Proteomes" id="UP000295244">
    <property type="component" value="Unassembled WGS sequence"/>
</dbReference>
<dbReference type="InterPro" id="IPR017853">
    <property type="entry name" value="GH"/>
</dbReference>
<gene>
    <name evidence="11" type="primary">malQ</name>
    <name evidence="11" type="ORF">E0L93_01495</name>
</gene>
<dbReference type="Pfam" id="PF02446">
    <property type="entry name" value="Glyco_hydro_77"/>
    <property type="match status" value="1"/>
</dbReference>
<evidence type="ECO:0000256" key="8">
    <source>
        <dbReference type="ARBA" id="ARBA00031423"/>
    </source>
</evidence>
<dbReference type="PANTHER" id="PTHR32438">
    <property type="entry name" value="4-ALPHA-GLUCANOTRANSFERASE DPE1, CHLOROPLASTIC/AMYLOPLASTIC"/>
    <property type="match status" value="1"/>
</dbReference>
<keyword evidence="12" id="KW-1185">Reference proteome</keyword>
<keyword evidence="7 10" id="KW-0119">Carbohydrate metabolism</keyword>
<evidence type="ECO:0000256" key="2">
    <source>
        <dbReference type="ARBA" id="ARBA00005684"/>
    </source>
</evidence>
<dbReference type="Gene3D" id="3.20.20.80">
    <property type="entry name" value="Glycosidases"/>
    <property type="match status" value="1"/>
</dbReference>
<comment type="catalytic activity">
    <reaction evidence="1 10">
        <text>Transfers a segment of a (1-&gt;4)-alpha-D-glucan to a new position in an acceptor, which may be glucose or a (1-&gt;4)-alpha-D-glucan.</text>
        <dbReference type="EC" id="2.4.1.25"/>
    </reaction>
</comment>
<evidence type="ECO:0000313" key="12">
    <source>
        <dbReference type="Proteomes" id="UP000295244"/>
    </source>
</evidence>
<dbReference type="AlphaFoldDB" id="A0A4R1BSG3"/>
<comment type="similarity">
    <text evidence="2 10">Belongs to the disproportionating enzyme family.</text>
</comment>
<evidence type="ECO:0000256" key="7">
    <source>
        <dbReference type="ARBA" id="ARBA00023277"/>
    </source>
</evidence>
<dbReference type="PANTHER" id="PTHR32438:SF5">
    <property type="entry name" value="4-ALPHA-GLUCANOTRANSFERASE DPE1, CHLOROPLASTIC_AMYLOPLASTIC"/>
    <property type="match status" value="1"/>
</dbReference>
<dbReference type="InterPro" id="IPR003385">
    <property type="entry name" value="Glyco_hydro_77"/>
</dbReference>
<keyword evidence="5 10" id="KW-0328">Glycosyltransferase</keyword>
<organism evidence="11 12">
    <name type="scientific">Rubrobacter taiwanensis</name>
    <dbReference type="NCBI Taxonomy" id="185139"/>
    <lineage>
        <taxon>Bacteria</taxon>
        <taxon>Bacillati</taxon>
        <taxon>Actinomycetota</taxon>
        <taxon>Rubrobacteria</taxon>
        <taxon>Rubrobacterales</taxon>
        <taxon>Rubrobacteraceae</taxon>
        <taxon>Rubrobacter</taxon>
    </lineage>
</organism>
<evidence type="ECO:0000256" key="9">
    <source>
        <dbReference type="ARBA" id="ARBA00031501"/>
    </source>
</evidence>
<sequence>MRFARSGGVLLHPTSLPGGCGIGELGPEAYRFLDFLHAGGQRIWQMLPLGPVGPDGSPYRSYSAFAGNPLLISTERLVRDGLLDEAPPDAPGDAVDHTTAGKLKRELLRRAHLRFVPPPGFRKFCRANGWWLEDYALFTALKRAHGGRAWNEWGRELRTRDPAALEEARRELADELEFQRFAQYLFFRHFWDLRRAANGRGVRIFGDIPIFVAHDSADVWANQHLFHLDSGGDPSVVAGVPPDYFSETGQLWGNPLYDWSAMEREGYGWWKSRLRMALSLCDIVRVDHFRGFEAYWEIPAGEPTARNGRWVEGPGARLFETLRAELGELPVVAENLGTITPEVERLRRRYELPGMKVLQFAFTDPENEYLPHNYTDPNFVVYTGTHDNDTTPGWWASATEEERSFARRYLGREEPSVWDFVRLALSSVADVAVIPMQDLLELGSEARMNTPGTPAGNWQWRMRPDAAAPQLAQRLRELSRLYNR</sequence>
<dbReference type="GO" id="GO:0004134">
    <property type="term" value="F:4-alpha-glucanotransferase activity"/>
    <property type="evidence" value="ECO:0007669"/>
    <property type="project" value="UniProtKB-EC"/>
</dbReference>
<dbReference type="OrthoDB" id="9811841at2"/>
<dbReference type="EC" id="2.4.1.25" evidence="3 10"/>
<comment type="caution">
    <text evidence="11">The sequence shown here is derived from an EMBL/GenBank/DDBJ whole genome shotgun (WGS) entry which is preliminary data.</text>
</comment>
<dbReference type="SUPFAM" id="SSF51445">
    <property type="entry name" value="(Trans)glycosidases"/>
    <property type="match status" value="1"/>
</dbReference>
<name>A0A4R1BSG3_9ACTN</name>
<dbReference type="RefSeq" id="WP_132687612.1">
    <property type="nucleotide sequence ID" value="NZ_SKBU01000003.1"/>
</dbReference>
<proteinExistence type="inferred from homology"/>
<evidence type="ECO:0000256" key="1">
    <source>
        <dbReference type="ARBA" id="ARBA00000439"/>
    </source>
</evidence>
<evidence type="ECO:0000256" key="4">
    <source>
        <dbReference type="ARBA" id="ARBA00020295"/>
    </source>
</evidence>
<evidence type="ECO:0000256" key="6">
    <source>
        <dbReference type="ARBA" id="ARBA00022679"/>
    </source>
</evidence>
<dbReference type="GO" id="GO:0005975">
    <property type="term" value="P:carbohydrate metabolic process"/>
    <property type="evidence" value="ECO:0007669"/>
    <property type="project" value="InterPro"/>
</dbReference>
<dbReference type="EMBL" id="SKBU01000003">
    <property type="protein sequence ID" value="TCJ20568.1"/>
    <property type="molecule type" value="Genomic_DNA"/>
</dbReference>
<protein>
    <recommendedName>
        <fullName evidence="4 10">4-alpha-glucanotransferase</fullName>
        <ecNumber evidence="3 10">2.4.1.25</ecNumber>
    </recommendedName>
    <alternativeName>
        <fullName evidence="8 10">Amylomaltase</fullName>
    </alternativeName>
    <alternativeName>
        <fullName evidence="9 10">Disproportionating enzyme</fullName>
    </alternativeName>
</protein>
<accession>A0A4R1BSG3</accession>
<evidence type="ECO:0000256" key="10">
    <source>
        <dbReference type="RuleBase" id="RU361207"/>
    </source>
</evidence>
<dbReference type="NCBIfam" id="NF011080">
    <property type="entry name" value="PRK14508.1-3"/>
    <property type="match status" value="1"/>
</dbReference>
<dbReference type="NCBIfam" id="TIGR00217">
    <property type="entry name" value="malQ"/>
    <property type="match status" value="1"/>
</dbReference>
<reference evidence="11 12" key="1">
    <citation type="submission" date="2019-03" db="EMBL/GenBank/DDBJ databases">
        <title>Whole genome sequence of a novel Rubrobacter taiwanensis strain, isolated from Yellowstone National Park.</title>
        <authorList>
            <person name="Freed S."/>
            <person name="Ramaley R.F."/>
            <person name="Kyndt J.A."/>
        </authorList>
    </citation>
    <scope>NUCLEOTIDE SEQUENCE [LARGE SCALE GENOMIC DNA]</scope>
    <source>
        <strain evidence="11 12">Yellowstone</strain>
    </source>
</reference>